<sequence length="66" mass="7391">MAEEFARAMEDGLKLAKRVYLGKDRAVTASPPPVQFLSDWYLPSAPMVFAVISDPRMVDNPDMPSY</sequence>
<organism evidence="1 2">
    <name type="scientific">Hibiscus syriacus</name>
    <name type="common">Rose of Sharon</name>
    <dbReference type="NCBI Taxonomy" id="106335"/>
    <lineage>
        <taxon>Eukaryota</taxon>
        <taxon>Viridiplantae</taxon>
        <taxon>Streptophyta</taxon>
        <taxon>Embryophyta</taxon>
        <taxon>Tracheophyta</taxon>
        <taxon>Spermatophyta</taxon>
        <taxon>Magnoliopsida</taxon>
        <taxon>eudicotyledons</taxon>
        <taxon>Gunneridae</taxon>
        <taxon>Pentapetalae</taxon>
        <taxon>rosids</taxon>
        <taxon>malvids</taxon>
        <taxon>Malvales</taxon>
        <taxon>Malvaceae</taxon>
        <taxon>Malvoideae</taxon>
        <taxon>Hibiscus</taxon>
    </lineage>
</organism>
<evidence type="ECO:0000313" key="2">
    <source>
        <dbReference type="Proteomes" id="UP000436088"/>
    </source>
</evidence>
<protein>
    <submittedName>
        <fullName evidence="1">Uncharacterized protein</fullName>
    </submittedName>
</protein>
<dbReference type="PANTHER" id="PTHR46503:SF1">
    <property type="entry name" value="INTER-ALPHA-TRYPSIN INHIBITOR HEAVY CHAIN-LIKE PROTEIN"/>
    <property type="match status" value="1"/>
</dbReference>
<accession>A0A6A2X0T9</accession>
<proteinExistence type="predicted"/>
<evidence type="ECO:0000313" key="1">
    <source>
        <dbReference type="EMBL" id="KAE8668202.1"/>
    </source>
</evidence>
<dbReference type="EMBL" id="VEPZ02001556">
    <property type="protein sequence ID" value="KAE8668202.1"/>
    <property type="molecule type" value="Genomic_DNA"/>
</dbReference>
<dbReference type="Proteomes" id="UP000436088">
    <property type="component" value="Unassembled WGS sequence"/>
</dbReference>
<keyword evidence="2" id="KW-1185">Reference proteome</keyword>
<reference evidence="1" key="1">
    <citation type="submission" date="2019-09" db="EMBL/GenBank/DDBJ databases">
        <title>Draft genome information of white flower Hibiscus syriacus.</title>
        <authorList>
            <person name="Kim Y.-M."/>
        </authorList>
    </citation>
    <scope>NUCLEOTIDE SEQUENCE [LARGE SCALE GENOMIC DNA]</scope>
    <source>
        <strain evidence="1">YM2019G1</strain>
    </source>
</reference>
<comment type="caution">
    <text evidence="1">The sequence shown here is derived from an EMBL/GenBank/DDBJ whole genome shotgun (WGS) entry which is preliminary data.</text>
</comment>
<gene>
    <name evidence="1" type="ORF">F3Y22_tig00112344pilonHSYRG00185</name>
</gene>
<name>A0A6A2X0T9_HIBSY</name>
<dbReference type="AlphaFoldDB" id="A0A6A2X0T9"/>
<dbReference type="PANTHER" id="PTHR46503">
    <property type="entry name" value="INTER-ALPHA-TRYPSIN INHIBITOR HEAVY CHAIN-LIKE PROTEIN"/>
    <property type="match status" value="1"/>
</dbReference>